<dbReference type="HOGENOM" id="CLU_1165413_0_0_12"/>
<sequence length="238" mass="26747">MLRLVLCLLLVAVTALNAQTAILDPAPEEQQEDGYLALEGGIGYNTYPNSEYFRAPLFFTGGSARREISTRLLLLGDMLHAGELFEGRFSGNKPGGVYHYSFGQLDVDYLNWYGRIWAVGLGGGLGHQGFVIEGAEKTAHVFTGRLRVQGFIFWTEYLATQGVITAPIAIYQSATDRFGLWHGELNVLFDFKGRVRNPEPQSFMFSASLLYDYIKFNHDLRAYAQHELTPMLKVMIIY</sequence>
<evidence type="ECO:0000313" key="2">
    <source>
        <dbReference type="EMBL" id="AFM11843.1"/>
    </source>
</evidence>
<evidence type="ECO:0000256" key="1">
    <source>
        <dbReference type="SAM" id="SignalP"/>
    </source>
</evidence>
<dbReference type="AlphaFoldDB" id="I4B3I6"/>
<reference evidence="2 3" key="1">
    <citation type="submission" date="2012-06" db="EMBL/GenBank/DDBJ databases">
        <title>The complete chromosome of genome of Turneriella parva DSM 21527.</title>
        <authorList>
            <consortium name="US DOE Joint Genome Institute (JGI-PGF)"/>
            <person name="Lucas S."/>
            <person name="Han J."/>
            <person name="Lapidus A."/>
            <person name="Bruce D."/>
            <person name="Goodwin L."/>
            <person name="Pitluck S."/>
            <person name="Peters L."/>
            <person name="Kyrpides N."/>
            <person name="Mavromatis K."/>
            <person name="Ivanova N."/>
            <person name="Mikhailova N."/>
            <person name="Chertkov O."/>
            <person name="Detter J.C."/>
            <person name="Tapia R."/>
            <person name="Han C."/>
            <person name="Land M."/>
            <person name="Hauser L."/>
            <person name="Markowitz V."/>
            <person name="Cheng J.-F."/>
            <person name="Hugenholtz P."/>
            <person name="Woyke T."/>
            <person name="Wu D."/>
            <person name="Gronow S."/>
            <person name="Wellnitz S."/>
            <person name="Brambilla E."/>
            <person name="Klenk H.-P."/>
            <person name="Eisen J.A."/>
        </authorList>
    </citation>
    <scope>NUCLEOTIDE SEQUENCE [LARGE SCALE GENOMIC DNA]</scope>
    <source>
        <strain evidence="3">ATCC BAA-1111 / DSM 21527 / NCTC 11395 / H</strain>
    </source>
</reference>
<dbReference type="KEGG" id="tpx:Turpa_1195"/>
<feature type="signal peptide" evidence="1">
    <location>
        <begin position="1"/>
        <end position="17"/>
    </location>
</feature>
<dbReference type="EMBL" id="CP002959">
    <property type="protein sequence ID" value="AFM11843.1"/>
    <property type="molecule type" value="Genomic_DNA"/>
</dbReference>
<organism evidence="2 3">
    <name type="scientific">Turneriella parva (strain ATCC BAA-1111 / DSM 21527 / NCTC 11395 / H)</name>
    <name type="common">Leptospira parva</name>
    <dbReference type="NCBI Taxonomy" id="869212"/>
    <lineage>
        <taxon>Bacteria</taxon>
        <taxon>Pseudomonadati</taxon>
        <taxon>Spirochaetota</taxon>
        <taxon>Spirochaetia</taxon>
        <taxon>Leptospirales</taxon>
        <taxon>Leptospiraceae</taxon>
        <taxon>Turneriella</taxon>
    </lineage>
</organism>
<dbReference type="Proteomes" id="UP000006048">
    <property type="component" value="Chromosome"/>
</dbReference>
<dbReference type="STRING" id="869212.Turpa_1195"/>
<protein>
    <submittedName>
        <fullName evidence="2">Uncharacterized protein</fullName>
    </submittedName>
</protein>
<proteinExistence type="predicted"/>
<name>I4B3I6_TURPD</name>
<gene>
    <name evidence="2" type="ordered locus">Turpa_1195</name>
</gene>
<accession>I4B3I6</accession>
<dbReference type="RefSeq" id="WP_014802359.1">
    <property type="nucleotide sequence ID" value="NC_018020.1"/>
</dbReference>
<evidence type="ECO:0000313" key="3">
    <source>
        <dbReference type="Proteomes" id="UP000006048"/>
    </source>
</evidence>
<feature type="chain" id="PRO_5003685843" evidence="1">
    <location>
        <begin position="18"/>
        <end position="238"/>
    </location>
</feature>
<keyword evidence="1" id="KW-0732">Signal</keyword>
<keyword evidence="3" id="KW-1185">Reference proteome</keyword>